<dbReference type="InterPro" id="IPR047115">
    <property type="entry name" value="ARSB"/>
</dbReference>
<evidence type="ECO:0000256" key="4">
    <source>
        <dbReference type="ARBA" id="ARBA00022801"/>
    </source>
</evidence>
<dbReference type="InterPro" id="IPR000917">
    <property type="entry name" value="Sulfatase_N"/>
</dbReference>
<dbReference type="EMBL" id="CALNXI010004071">
    <property type="protein sequence ID" value="CAH3195015.1"/>
    <property type="molecule type" value="Genomic_DNA"/>
</dbReference>
<reference evidence="9 10" key="1">
    <citation type="submission" date="2022-05" db="EMBL/GenBank/DDBJ databases">
        <authorList>
            <consortium name="Genoscope - CEA"/>
            <person name="William W."/>
        </authorList>
    </citation>
    <scope>NUCLEOTIDE SEQUENCE [LARGE SCALE GENOMIC DNA]</scope>
</reference>
<sequence length="508" mass="57034">MENMGASVTAFGTVFLLICCLQSVQCKPPHIVFILADDYGFNDVGYHNPRFKTPVLDSLAADGVRLENYYVQPICTPTRSQLFSGRYQIHTGLQHGIIWPSQANAVPKNDTIIAEKMKESGYSTHMVGKWHIGFYKREFIPTERGFDSFFGYLTGGEDYYTHKNSEGYPGKKHFVNLNGYDLRRNEEVARDAAGKYSTFLFTDEAVEIISAHNASKPLFLFVAYQAVHSPMEVPEQYTEQYKNITDSNRRTYAGMVSCMDEGIGNITKALQKYGLWDDTVLFFSTDNGGQIYAGGNNYPLRGWKGSLWEGGMRGVGLVYSKLLSKTGQVSSELIHVTDWYPTIVHLAGGSVAGMPLDGYNVWDTLSNGAPSPRKEILHNIDPMDTDWNTDHGHYKFCRQAAIRVGDWKLLTGCPGNGSWVPPPESFNPIVDISPNLQDNINSTFLFNIREDPEERNELSGIYPDMVSSLIQRLKDYNATAVPVRYPDPDPASNPELYGNVWTPWVQDD</sequence>
<keyword evidence="7" id="KW-0732">Signal</keyword>
<dbReference type="Proteomes" id="UP001159427">
    <property type="component" value="Unassembled WGS sequence"/>
</dbReference>
<evidence type="ECO:0000313" key="10">
    <source>
        <dbReference type="Proteomes" id="UP001159427"/>
    </source>
</evidence>
<accession>A0ABN8SU16</accession>
<keyword evidence="5" id="KW-0106">Calcium</keyword>
<gene>
    <name evidence="9" type="ORF">PEVE_00029230</name>
</gene>
<evidence type="ECO:0000256" key="2">
    <source>
        <dbReference type="ARBA" id="ARBA00008779"/>
    </source>
</evidence>
<evidence type="ECO:0000256" key="3">
    <source>
        <dbReference type="ARBA" id="ARBA00022723"/>
    </source>
</evidence>
<keyword evidence="3" id="KW-0479">Metal-binding</keyword>
<keyword evidence="10" id="KW-1185">Reference proteome</keyword>
<evidence type="ECO:0000256" key="6">
    <source>
        <dbReference type="ARBA" id="ARBA00023180"/>
    </source>
</evidence>
<keyword evidence="4" id="KW-0378">Hydrolase</keyword>
<keyword evidence="6" id="KW-0325">Glycoprotein</keyword>
<evidence type="ECO:0000259" key="8">
    <source>
        <dbReference type="Pfam" id="PF00884"/>
    </source>
</evidence>
<evidence type="ECO:0000256" key="5">
    <source>
        <dbReference type="ARBA" id="ARBA00022837"/>
    </source>
</evidence>
<organism evidence="9 10">
    <name type="scientific">Porites evermanni</name>
    <dbReference type="NCBI Taxonomy" id="104178"/>
    <lineage>
        <taxon>Eukaryota</taxon>
        <taxon>Metazoa</taxon>
        <taxon>Cnidaria</taxon>
        <taxon>Anthozoa</taxon>
        <taxon>Hexacorallia</taxon>
        <taxon>Scleractinia</taxon>
        <taxon>Fungiina</taxon>
        <taxon>Poritidae</taxon>
        <taxon>Porites</taxon>
    </lineage>
</organism>
<dbReference type="PANTHER" id="PTHR10342">
    <property type="entry name" value="ARYLSULFATASE"/>
    <property type="match status" value="1"/>
</dbReference>
<comment type="caution">
    <text evidence="9">The sequence shown here is derived from an EMBL/GenBank/DDBJ whole genome shotgun (WGS) entry which is preliminary data.</text>
</comment>
<dbReference type="Gene3D" id="3.40.720.10">
    <property type="entry name" value="Alkaline Phosphatase, subunit A"/>
    <property type="match status" value="1"/>
</dbReference>
<dbReference type="InterPro" id="IPR024607">
    <property type="entry name" value="Sulfatase_CS"/>
</dbReference>
<comment type="cofactor">
    <cofactor evidence="1">
        <name>Ca(2+)</name>
        <dbReference type="ChEBI" id="CHEBI:29108"/>
    </cofactor>
</comment>
<feature type="domain" description="Sulfatase N-terminal" evidence="8">
    <location>
        <begin position="29"/>
        <end position="348"/>
    </location>
</feature>
<evidence type="ECO:0000313" key="9">
    <source>
        <dbReference type="EMBL" id="CAH3195015.1"/>
    </source>
</evidence>
<evidence type="ECO:0000256" key="7">
    <source>
        <dbReference type="SAM" id="SignalP"/>
    </source>
</evidence>
<dbReference type="PANTHER" id="PTHR10342:SF274">
    <property type="entry name" value="ARYLSULFATASE B"/>
    <property type="match status" value="1"/>
</dbReference>
<dbReference type="SUPFAM" id="SSF53649">
    <property type="entry name" value="Alkaline phosphatase-like"/>
    <property type="match status" value="1"/>
</dbReference>
<dbReference type="CDD" id="cd16029">
    <property type="entry name" value="4-S"/>
    <property type="match status" value="1"/>
</dbReference>
<protein>
    <recommendedName>
        <fullName evidence="8">Sulfatase N-terminal domain-containing protein</fullName>
    </recommendedName>
</protein>
<dbReference type="Gene3D" id="3.30.1120.10">
    <property type="match status" value="1"/>
</dbReference>
<dbReference type="Pfam" id="PF00884">
    <property type="entry name" value="Sulfatase"/>
    <property type="match status" value="1"/>
</dbReference>
<feature type="signal peptide" evidence="7">
    <location>
        <begin position="1"/>
        <end position="26"/>
    </location>
</feature>
<feature type="chain" id="PRO_5046179467" description="Sulfatase N-terminal domain-containing protein" evidence="7">
    <location>
        <begin position="27"/>
        <end position="508"/>
    </location>
</feature>
<name>A0ABN8SU16_9CNID</name>
<comment type="similarity">
    <text evidence="2">Belongs to the sulfatase family.</text>
</comment>
<dbReference type="PROSITE" id="PS00149">
    <property type="entry name" value="SULFATASE_2"/>
    <property type="match status" value="1"/>
</dbReference>
<dbReference type="InterPro" id="IPR017850">
    <property type="entry name" value="Alkaline_phosphatase_core_sf"/>
</dbReference>
<proteinExistence type="inferred from homology"/>
<evidence type="ECO:0000256" key="1">
    <source>
        <dbReference type="ARBA" id="ARBA00001913"/>
    </source>
</evidence>